<accession>A0ABP8UGJ8</accession>
<dbReference type="EMBL" id="BAABHK010000007">
    <property type="protein sequence ID" value="GAA4629390.1"/>
    <property type="molecule type" value="Genomic_DNA"/>
</dbReference>
<sequence>MRVIAVEEHMATEAFLRVAHGLDVVPGDETEMDLMRTVENPADSRARLVDLDARSPRAASTIRTC</sequence>
<evidence type="ECO:0000313" key="1">
    <source>
        <dbReference type="EMBL" id="GAA4629390.1"/>
    </source>
</evidence>
<proteinExistence type="predicted"/>
<name>A0ABP8UGJ8_9ACTN</name>
<dbReference type="Proteomes" id="UP001501442">
    <property type="component" value="Unassembled WGS sequence"/>
</dbReference>
<organism evidence="1 2">
    <name type="scientific">Actinoallomurus vinaceus</name>
    <dbReference type="NCBI Taxonomy" id="1080074"/>
    <lineage>
        <taxon>Bacteria</taxon>
        <taxon>Bacillati</taxon>
        <taxon>Actinomycetota</taxon>
        <taxon>Actinomycetes</taxon>
        <taxon>Streptosporangiales</taxon>
        <taxon>Thermomonosporaceae</taxon>
        <taxon>Actinoallomurus</taxon>
    </lineage>
</organism>
<protein>
    <recommendedName>
        <fullName evidence="3">Response regulatory domain-containing protein</fullName>
    </recommendedName>
</protein>
<reference evidence="2" key="1">
    <citation type="journal article" date="2019" name="Int. J. Syst. Evol. Microbiol.">
        <title>The Global Catalogue of Microorganisms (GCM) 10K type strain sequencing project: providing services to taxonomists for standard genome sequencing and annotation.</title>
        <authorList>
            <consortium name="The Broad Institute Genomics Platform"/>
            <consortium name="The Broad Institute Genome Sequencing Center for Infectious Disease"/>
            <person name="Wu L."/>
            <person name="Ma J."/>
        </authorList>
    </citation>
    <scope>NUCLEOTIDE SEQUENCE [LARGE SCALE GENOMIC DNA]</scope>
    <source>
        <strain evidence="2">JCM 17939</strain>
    </source>
</reference>
<gene>
    <name evidence="1" type="ORF">GCM10023196_049970</name>
</gene>
<evidence type="ECO:0000313" key="2">
    <source>
        <dbReference type="Proteomes" id="UP001501442"/>
    </source>
</evidence>
<keyword evidence="2" id="KW-1185">Reference proteome</keyword>
<comment type="caution">
    <text evidence="1">The sequence shown here is derived from an EMBL/GenBank/DDBJ whole genome shotgun (WGS) entry which is preliminary data.</text>
</comment>
<evidence type="ECO:0008006" key="3">
    <source>
        <dbReference type="Google" id="ProtNLM"/>
    </source>
</evidence>